<name>A0AA37SSI8_9BACT</name>
<evidence type="ECO:0000313" key="2">
    <source>
        <dbReference type="Proteomes" id="UP001156666"/>
    </source>
</evidence>
<sequence>MIRLLLILLLFSCDSGNVKEEKVNNELFQGTKDHITVHISSRVDTTNNDVKEVLDLYENYINSQSDSIYDNPYWNSEEKAQFEDFDFSRISIYNGISSSQLFRIYTPFVLSIEPKNEKYQIRVLYSNSAIEPPYVGSKVWCIHKLNALREEGNWKLENLLVEKTRKWQKKQVGFIEYVYSDEHDFDELQAKKAVNFCNKIIQRFNPNFHSKFRFYLANDIDEMGELENFDYYFTGITTGKAREGMILSSKGDEFYPHEFIHKLLPTNKNRGHVIEEGLATFLGTKENLEEYLVIMKKLAHDYNINETFSLKNILNNQTDWNGYPAAYPGGALICEVIFEIKGDEGIRELINNKTNNYDEIIKLSMSILNLEEDKVIRLIDNKIKEYK</sequence>
<gene>
    <name evidence="1" type="ORF">GCM10007940_38080</name>
</gene>
<accession>A0AA37SSI8</accession>
<protein>
    <submittedName>
        <fullName evidence="1">Uncharacterized protein</fullName>
    </submittedName>
</protein>
<reference evidence="1" key="2">
    <citation type="submission" date="2023-01" db="EMBL/GenBank/DDBJ databases">
        <title>Draft genome sequence of Portibacter lacus strain NBRC 108769.</title>
        <authorList>
            <person name="Sun Q."/>
            <person name="Mori K."/>
        </authorList>
    </citation>
    <scope>NUCLEOTIDE SEQUENCE</scope>
    <source>
        <strain evidence="1">NBRC 108769</strain>
    </source>
</reference>
<keyword evidence="2" id="KW-1185">Reference proteome</keyword>
<dbReference type="RefSeq" id="WP_235292128.1">
    <property type="nucleotide sequence ID" value="NZ_BSOH01000027.1"/>
</dbReference>
<organism evidence="1 2">
    <name type="scientific">Portibacter lacus</name>
    <dbReference type="NCBI Taxonomy" id="1099794"/>
    <lineage>
        <taxon>Bacteria</taxon>
        <taxon>Pseudomonadati</taxon>
        <taxon>Bacteroidota</taxon>
        <taxon>Saprospiria</taxon>
        <taxon>Saprospirales</taxon>
        <taxon>Haliscomenobacteraceae</taxon>
        <taxon>Portibacter</taxon>
    </lineage>
</organism>
<comment type="caution">
    <text evidence="1">The sequence shown here is derived from an EMBL/GenBank/DDBJ whole genome shotgun (WGS) entry which is preliminary data.</text>
</comment>
<dbReference type="EMBL" id="BSOH01000027">
    <property type="protein sequence ID" value="GLR19192.1"/>
    <property type="molecule type" value="Genomic_DNA"/>
</dbReference>
<evidence type="ECO:0000313" key="1">
    <source>
        <dbReference type="EMBL" id="GLR19192.1"/>
    </source>
</evidence>
<dbReference type="Proteomes" id="UP001156666">
    <property type="component" value="Unassembled WGS sequence"/>
</dbReference>
<dbReference type="AlphaFoldDB" id="A0AA37SSI8"/>
<proteinExistence type="predicted"/>
<reference evidence="1" key="1">
    <citation type="journal article" date="2014" name="Int. J. Syst. Evol. Microbiol.">
        <title>Complete genome sequence of Corynebacterium casei LMG S-19264T (=DSM 44701T), isolated from a smear-ripened cheese.</title>
        <authorList>
            <consortium name="US DOE Joint Genome Institute (JGI-PGF)"/>
            <person name="Walter F."/>
            <person name="Albersmeier A."/>
            <person name="Kalinowski J."/>
            <person name="Ruckert C."/>
        </authorList>
    </citation>
    <scope>NUCLEOTIDE SEQUENCE</scope>
    <source>
        <strain evidence="1">NBRC 108769</strain>
    </source>
</reference>